<evidence type="ECO:0000313" key="8">
    <source>
        <dbReference type="Proteomes" id="UP000254589"/>
    </source>
</evidence>
<evidence type="ECO:0000313" key="7">
    <source>
        <dbReference type="EMBL" id="SUA89576.1"/>
    </source>
</evidence>
<dbReference type="Pfam" id="PF04542">
    <property type="entry name" value="Sigma70_r2"/>
    <property type="match status" value="1"/>
</dbReference>
<dbReference type="SUPFAM" id="SSF88946">
    <property type="entry name" value="Sigma2 domain of RNA polymerase sigma factors"/>
    <property type="match status" value="1"/>
</dbReference>
<evidence type="ECO:0000256" key="1">
    <source>
        <dbReference type="ARBA" id="ARBA00010641"/>
    </source>
</evidence>
<organism evidence="7 8">
    <name type="scientific">Pandoraea pulmonicola</name>
    <dbReference type="NCBI Taxonomy" id="93221"/>
    <lineage>
        <taxon>Bacteria</taxon>
        <taxon>Pseudomonadati</taxon>
        <taxon>Pseudomonadota</taxon>
        <taxon>Betaproteobacteria</taxon>
        <taxon>Burkholderiales</taxon>
        <taxon>Burkholderiaceae</taxon>
        <taxon>Pandoraea</taxon>
    </lineage>
</organism>
<evidence type="ECO:0000256" key="2">
    <source>
        <dbReference type="ARBA" id="ARBA00023015"/>
    </source>
</evidence>
<feature type="region of interest" description="Disordered" evidence="5">
    <location>
        <begin position="240"/>
        <end position="270"/>
    </location>
</feature>
<dbReference type="Gene3D" id="1.10.1740.10">
    <property type="match status" value="1"/>
</dbReference>
<reference evidence="7 8" key="1">
    <citation type="submission" date="2018-06" db="EMBL/GenBank/DDBJ databases">
        <authorList>
            <consortium name="Pathogen Informatics"/>
            <person name="Doyle S."/>
        </authorList>
    </citation>
    <scope>NUCLEOTIDE SEQUENCE [LARGE SCALE GENOMIC DNA]</scope>
    <source>
        <strain evidence="7 8">NCTC13159</strain>
    </source>
</reference>
<dbReference type="InterPro" id="IPR039425">
    <property type="entry name" value="RNA_pol_sigma-70-like"/>
</dbReference>
<keyword evidence="3" id="KW-0731">Sigma factor</keyword>
<dbReference type="InterPro" id="IPR036388">
    <property type="entry name" value="WH-like_DNA-bd_sf"/>
</dbReference>
<dbReference type="AlphaFoldDB" id="A0AAJ4ZA93"/>
<gene>
    <name evidence="7" type="ORF">NCTC13159_01043</name>
</gene>
<feature type="domain" description="RNA polymerase sigma-70 region 2" evidence="6">
    <location>
        <begin position="80"/>
        <end position="143"/>
    </location>
</feature>
<dbReference type="GO" id="GO:0006352">
    <property type="term" value="P:DNA-templated transcription initiation"/>
    <property type="evidence" value="ECO:0007669"/>
    <property type="project" value="InterPro"/>
</dbReference>
<dbReference type="EMBL" id="UGSJ01000001">
    <property type="protein sequence ID" value="SUA89576.1"/>
    <property type="molecule type" value="Genomic_DNA"/>
</dbReference>
<dbReference type="Proteomes" id="UP000254589">
    <property type="component" value="Unassembled WGS sequence"/>
</dbReference>
<dbReference type="InterPro" id="IPR014284">
    <property type="entry name" value="RNA_pol_sigma-70_dom"/>
</dbReference>
<dbReference type="Gene3D" id="1.10.10.10">
    <property type="entry name" value="Winged helix-like DNA-binding domain superfamily/Winged helix DNA-binding domain"/>
    <property type="match status" value="1"/>
</dbReference>
<dbReference type="PANTHER" id="PTHR43133">
    <property type="entry name" value="RNA POLYMERASE ECF-TYPE SIGMA FACTO"/>
    <property type="match status" value="1"/>
</dbReference>
<proteinExistence type="inferred from homology"/>
<accession>A0AAJ4ZA93</accession>
<sequence>MTDTSVHGYRGAHNVRAQAVRGSRGRGDADVEMSTAYGVAGPAAEPLPEVSEVAGASAAADAGGADRASVATQALRECLESNYDRLLRRLSRRIGCSDTASDSLHEAWVRLGSATLPDAVHSAETYVFRMAYNLAVDQMRGRRMWESIADENEVFDVLPDRGPGPEAVAGARSELAALARALEDMSGHHRRVLMELRVDDLTREEVAARHGLSVRKVDTLLRQTLDYCATRTGRVAIGGISESRRPVRRSTPAASSPVACRQSPCSHADA</sequence>
<protein>
    <submittedName>
        <fullName evidence="7">Extracytoplasmic-function sigma-70 factor</fullName>
    </submittedName>
</protein>
<feature type="region of interest" description="Disordered" evidence="5">
    <location>
        <begin position="1"/>
        <end position="28"/>
    </location>
</feature>
<dbReference type="InterPro" id="IPR007627">
    <property type="entry name" value="RNA_pol_sigma70_r2"/>
</dbReference>
<dbReference type="InterPro" id="IPR013324">
    <property type="entry name" value="RNA_pol_sigma_r3/r4-like"/>
</dbReference>
<dbReference type="GO" id="GO:0016987">
    <property type="term" value="F:sigma factor activity"/>
    <property type="evidence" value="ECO:0007669"/>
    <property type="project" value="UniProtKB-KW"/>
</dbReference>
<evidence type="ECO:0000256" key="3">
    <source>
        <dbReference type="ARBA" id="ARBA00023082"/>
    </source>
</evidence>
<dbReference type="SUPFAM" id="SSF88659">
    <property type="entry name" value="Sigma3 and sigma4 domains of RNA polymerase sigma factors"/>
    <property type="match status" value="1"/>
</dbReference>
<dbReference type="NCBIfam" id="TIGR02937">
    <property type="entry name" value="sigma70-ECF"/>
    <property type="match status" value="1"/>
</dbReference>
<dbReference type="InterPro" id="IPR013325">
    <property type="entry name" value="RNA_pol_sigma_r2"/>
</dbReference>
<evidence type="ECO:0000259" key="6">
    <source>
        <dbReference type="Pfam" id="PF04542"/>
    </source>
</evidence>
<comment type="similarity">
    <text evidence="1">Belongs to the sigma-70 factor family. ECF subfamily.</text>
</comment>
<evidence type="ECO:0000256" key="5">
    <source>
        <dbReference type="SAM" id="MobiDB-lite"/>
    </source>
</evidence>
<dbReference type="PANTHER" id="PTHR43133:SF63">
    <property type="entry name" value="RNA POLYMERASE SIGMA FACTOR FECI-RELATED"/>
    <property type="match status" value="1"/>
</dbReference>
<evidence type="ECO:0000256" key="4">
    <source>
        <dbReference type="ARBA" id="ARBA00023163"/>
    </source>
</evidence>
<name>A0AAJ4ZA93_PANPU</name>
<comment type="caution">
    <text evidence="7">The sequence shown here is derived from an EMBL/GenBank/DDBJ whole genome shotgun (WGS) entry which is preliminary data.</text>
</comment>
<keyword evidence="2" id="KW-0805">Transcription regulation</keyword>
<keyword evidence="4" id="KW-0804">Transcription</keyword>